<evidence type="ECO:0000256" key="1">
    <source>
        <dbReference type="ARBA" id="ARBA00022448"/>
    </source>
</evidence>
<dbReference type="SUPFAM" id="SSF52540">
    <property type="entry name" value="P-loop containing nucleoside triphosphate hydrolases"/>
    <property type="match status" value="2"/>
</dbReference>
<dbReference type="InterPro" id="IPR001650">
    <property type="entry name" value="Helicase_C-like"/>
</dbReference>
<keyword evidence="5" id="KW-0547">Nucleotide-binding</keyword>
<keyword evidence="6" id="KW-0067">ATP-binding</keyword>
<dbReference type="EMBL" id="JAJTWU010000005">
    <property type="protein sequence ID" value="MCE4555788.1"/>
    <property type="molecule type" value="Genomic_DNA"/>
</dbReference>
<evidence type="ECO:0000256" key="2">
    <source>
        <dbReference type="ARBA" id="ARBA00022475"/>
    </source>
</evidence>
<dbReference type="InterPro" id="IPR044722">
    <property type="entry name" value="SecA_SF2_C"/>
</dbReference>
<evidence type="ECO:0000313" key="14">
    <source>
        <dbReference type="EMBL" id="MCE4555788.1"/>
    </source>
</evidence>
<name>A0ABS8XV61_9BURK</name>
<proteinExistence type="predicted"/>
<dbReference type="InterPro" id="IPR011115">
    <property type="entry name" value="SecA_DEAD"/>
</dbReference>
<dbReference type="PANTHER" id="PTHR30612:SF0">
    <property type="entry name" value="CHLOROPLAST PROTEIN-TRANSPORTING ATPASE"/>
    <property type="match status" value="1"/>
</dbReference>
<dbReference type="CDD" id="cd18803">
    <property type="entry name" value="SF2_C_secA"/>
    <property type="match status" value="1"/>
</dbReference>
<dbReference type="InterPro" id="IPR000185">
    <property type="entry name" value="SecA"/>
</dbReference>
<evidence type="ECO:0000256" key="4">
    <source>
        <dbReference type="ARBA" id="ARBA00022519"/>
    </source>
</evidence>
<dbReference type="InterPro" id="IPR027417">
    <property type="entry name" value="P-loop_NTPase"/>
</dbReference>
<keyword evidence="15" id="KW-1185">Reference proteome</keyword>
<feature type="domain" description="Helicase C-terminal" evidence="12">
    <location>
        <begin position="489"/>
        <end position="642"/>
    </location>
</feature>
<evidence type="ECO:0000313" key="15">
    <source>
        <dbReference type="Proteomes" id="UP001200741"/>
    </source>
</evidence>
<dbReference type="SMART" id="SM00957">
    <property type="entry name" value="SecA_DEAD"/>
    <property type="match status" value="1"/>
</dbReference>
<keyword evidence="10" id="KW-0472">Membrane</keyword>
<evidence type="ECO:0000256" key="5">
    <source>
        <dbReference type="ARBA" id="ARBA00022741"/>
    </source>
</evidence>
<evidence type="ECO:0008006" key="16">
    <source>
        <dbReference type="Google" id="ProtNLM"/>
    </source>
</evidence>
<comment type="caution">
    <text evidence="14">The sequence shown here is derived from an EMBL/GenBank/DDBJ whole genome shotgun (WGS) entry which is preliminary data.</text>
</comment>
<organism evidence="14 15">
    <name type="scientific">Pelomonas cellulosilytica</name>
    <dbReference type="NCBI Taxonomy" id="2906762"/>
    <lineage>
        <taxon>Bacteria</taxon>
        <taxon>Pseudomonadati</taxon>
        <taxon>Pseudomonadota</taxon>
        <taxon>Betaproteobacteria</taxon>
        <taxon>Burkholderiales</taxon>
        <taxon>Sphaerotilaceae</taxon>
        <taxon>Roseateles</taxon>
    </lineage>
</organism>
<dbReference type="Gene3D" id="3.90.1440.10">
    <property type="entry name" value="SecA, preprotein cross-linking domain"/>
    <property type="match status" value="1"/>
</dbReference>
<evidence type="ECO:0000256" key="9">
    <source>
        <dbReference type="ARBA" id="ARBA00023010"/>
    </source>
</evidence>
<dbReference type="PROSITE" id="PS51194">
    <property type="entry name" value="HELICASE_CTER"/>
    <property type="match status" value="1"/>
</dbReference>
<keyword evidence="9" id="KW-0811">Translocation</keyword>
<dbReference type="RefSeq" id="WP_233372832.1">
    <property type="nucleotide sequence ID" value="NZ_JAJTWU010000005.1"/>
</dbReference>
<dbReference type="Pfam" id="PF07517">
    <property type="entry name" value="SecA_DEAD"/>
    <property type="match status" value="1"/>
</dbReference>
<feature type="domain" description="SecA family profile" evidence="13">
    <location>
        <begin position="46"/>
        <end position="641"/>
    </location>
</feature>
<keyword evidence="1" id="KW-0813">Transport</keyword>
<dbReference type="PROSITE" id="PS51192">
    <property type="entry name" value="HELICASE_ATP_BIND_1"/>
    <property type="match status" value="1"/>
</dbReference>
<dbReference type="Proteomes" id="UP001200741">
    <property type="component" value="Unassembled WGS sequence"/>
</dbReference>
<evidence type="ECO:0000259" key="11">
    <source>
        <dbReference type="PROSITE" id="PS51192"/>
    </source>
</evidence>
<evidence type="ECO:0000256" key="10">
    <source>
        <dbReference type="ARBA" id="ARBA00023136"/>
    </source>
</evidence>
<feature type="domain" description="Helicase ATP-binding" evidence="11">
    <location>
        <begin position="132"/>
        <end position="285"/>
    </location>
</feature>
<evidence type="ECO:0000259" key="12">
    <source>
        <dbReference type="PROSITE" id="PS51194"/>
    </source>
</evidence>
<dbReference type="Gene3D" id="3.40.50.300">
    <property type="entry name" value="P-loop containing nucleotide triphosphate hydrolases"/>
    <property type="match status" value="2"/>
</dbReference>
<dbReference type="InterPro" id="IPR011130">
    <property type="entry name" value="SecA_preprotein_X-link_dom"/>
</dbReference>
<dbReference type="Pfam" id="PF01043">
    <property type="entry name" value="SecA_PP_bind"/>
    <property type="match status" value="1"/>
</dbReference>
<dbReference type="InterPro" id="IPR014001">
    <property type="entry name" value="Helicase_ATP-bd"/>
</dbReference>
<keyword evidence="2" id="KW-1003">Cell membrane</keyword>
<dbReference type="InterPro" id="IPR014018">
    <property type="entry name" value="SecA_motor_DEAD"/>
</dbReference>
<keyword evidence="4" id="KW-0997">Cell inner membrane</keyword>
<dbReference type="SMART" id="SM00958">
    <property type="entry name" value="SecA_PP_bind"/>
    <property type="match status" value="1"/>
</dbReference>
<evidence type="ECO:0000259" key="13">
    <source>
        <dbReference type="PROSITE" id="PS51196"/>
    </source>
</evidence>
<evidence type="ECO:0000256" key="3">
    <source>
        <dbReference type="ARBA" id="ARBA00022490"/>
    </source>
</evidence>
<sequence>MSEATVTRPSAAMADLRWLRALAGPEFRRADTLRDERGAETDAKLERWLRDVTGWLPVRSESAASIAALNAAIAALPLREASDAEVAGRLAAAMAALRARADDAVALAKALGSVGEAARRTLGLWPHAVQFAGARLLITGRLAEMRTGEGKTLVAALAATVMAASGARVHVVSTNDYLAERDYEEMAPLFAFFGLSAGFVKGGMEPDERRKAYRHAICYVSGKELVFDYLKDRLAGHGLLPGRVAGVRGFVRGEASEPLIPALHFAIVDEADSVLIDEARTPMIISQEAEGLHEPALLAWAIQAARGLRAGEHYALNLANREVELTAVALDVCPPLPEGVRPVWRARPWREQLLRQALAALHFYERDQHYILAPGEKPEEGLKVQIVDESTGRVMPDRSWEQGLHQLIEAKEGVPLTAGRDTLARMTFQRFFRRYYLLAGLTGTAAEAATELWATYRLRVRRLPTNRSIQRHELPPRCFADAATKWQAVADEAIAAAARGQAVLVGTRSVEASEAVAAVFAARGVEAVVLNARQDAEEASIVARAGGTGRITIATNMAGRGTDIKPDATALAAGGLHVILTEYHESPRVDRQLFGRSGRQGQPGTVRAMVAADDPLFKTLPGPLRAALTQGRGLTLAVRLAQRDSERRAWQARKQTLRQDRELHRIIGIAGSTS</sequence>
<evidence type="ECO:0000256" key="8">
    <source>
        <dbReference type="ARBA" id="ARBA00022967"/>
    </source>
</evidence>
<reference evidence="14 15" key="1">
    <citation type="submission" date="2021-12" db="EMBL/GenBank/DDBJ databases">
        <title>Genome seq of P8.</title>
        <authorList>
            <person name="Seo T."/>
        </authorList>
    </citation>
    <scope>NUCLEOTIDE SEQUENCE [LARGE SCALE GENOMIC DNA]</scope>
    <source>
        <strain evidence="14 15">P8</strain>
    </source>
</reference>
<keyword evidence="3" id="KW-0963">Cytoplasm</keyword>
<accession>A0ABS8XV61</accession>
<dbReference type="Pfam" id="PF21090">
    <property type="entry name" value="P-loop_SecA"/>
    <property type="match status" value="2"/>
</dbReference>
<keyword evidence="7" id="KW-0653">Protein transport</keyword>
<protein>
    <recommendedName>
        <fullName evidence="16">Protein translocase subunit SecA</fullName>
    </recommendedName>
</protein>
<evidence type="ECO:0000256" key="6">
    <source>
        <dbReference type="ARBA" id="ARBA00022840"/>
    </source>
</evidence>
<dbReference type="PANTHER" id="PTHR30612">
    <property type="entry name" value="SECA INNER MEMBRANE COMPONENT OF SEC PROTEIN SECRETION SYSTEM"/>
    <property type="match status" value="1"/>
</dbReference>
<dbReference type="InterPro" id="IPR036670">
    <property type="entry name" value="SecA_X-link_sf"/>
</dbReference>
<evidence type="ECO:0000256" key="7">
    <source>
        <dbReference type="ARBA" id="ARBA00022927"/>
    </source>
</evidence>
<dbReference type="PRINTS" id="PR00906">
    <property type="entry name" value="SECA"/>
</dbReference>
<dbReference type="SUPFAM" id="SSF81767">
    <property type="entry name" value="Pre-protein crosslinking domain of SecA"/>
    <property type="match status" value="1"/>
</dbReference>
<dbReference type="PROSITE" id="PS51196">
    <property type="entry name" value="SECA_MOTOR_DEAD"/>
    <property type="match status" value="1"/>
</dbReference>
<gene>
    <name evidence="14" type="ORF">LXT13_15375</name>
</gene>
<keyword evidence="8" id="KW-1278">Translocase</keyword>
<dbReference type="CDD" id="cd17928">
    <property type="entry name" value="DEXDc_SecA"/>
    <property type="match status" value="1"/>
</dbReference>